<dbReference type="PANTHER" id="PTHR11558">
    <property type="entry name" value="SPERMIDINE/SPERMINE SYNTHASE"/>
    <property type="match status" value="1"/>
</dbReference>
<dbReference type="Proteomes" id="UP000000379">
    <property type="component" value="Chromosome"/>
</dbReference>
<keyword evidence="2 4" id="KW-0808">Transferase</keyword>
<evidence type="ECO:0000259" key="8">
    <source>
        <dbReference type="PROSITE" id="PS51006"/>
    </source>
</evidence>
<dbReference type="AlphaFoldDB" id="D7CRQ1"/>
<dbReference type="PROSITE" id="PS51006">
    <property type="entry name" value="PABS_2"/>
    <property type="match status" value="1"/>
</dbReference>
<feature type="binding site" evidence="4">
    <location>
        <begin position="167"/>
        <end position="170"/>
    </location>
    <ligand>
        <name>spermidine</name>
        <dbReference type="ChEBI" id="CHEBI:57834"/>
    </ligand>
</feature>
<dbReference type="InterPro" id="IPR035246">
    <property type="entry name" value="Spermidine_synt_N"/>
</dbReference>
<dbReference type="InterPro" id="IPR037163">
    <property type="entry name" value="Spermidine_synt_N_sf"/>
</dbReference>
<dbReference type="HAMAP" id="MF_00198">
    <property type="entry name" value="Spermidine_synth"/>
    <property type="match status" value="1"/>
</dbReference>
<evidence type="ECO:0000256" key="1">
    <source>
        <dbReference type="ARBA" id="ARBA00007867"/>
    </source>
</evidence>
<dbReference type="NCBIfam" id="NF002010">
    <property type="entry name" value="PRK00811.1"/>
    <property type="match status" value="1"/>
</dbReference>
<feature type="domain" description="PABS" evidence="8">
    <location>
        <begin position="18"/>
        <end position="249"/>
    </location>
</feature>
<evidence type="ECO:0000313" key="10">
    <source>
        <dbReference type="Proteomes" id="UP000000379"/>
    </source>
</evidence>
<dbReference type="GO" id="GO:0008295">
    <property type="term" value="P:spermidine biosynthetic process"/>
    <property type="evidence" value="ECO:0007669"/>
    <property type="project" value="UniProtKB-UniRule"/>
</dbReference>
<dbReference type="PROSITE" id="PS01330">
    <property type="entry name" value="PABS_1"/>
    <property type="match status" value="1"/>
</dbReference>
<dbReference type="eggNOG" id="COG0421">
    <property type="taxonomic scope" value="Bacteria"/>
</dbReference>
<dbReference type="Pfam" id="PF01564">
    <property type="entry name" value="Spermine_synth"/>
    <property type="match status" value="1"/>
</dbReference>
<evidence type="ECO:0000313" key="9">
    <source>
        <dbReference type="EMBL" id="ADI13541.1"/>
    </source>
</evidence>
<feature type="binding site" evidence="4">
    <location>
        <position position="73"/>
    </location>
    <ligand>
        <name>spermidine</name>
        <dbReference type="ChEBI" id="CHEBI:57834"/>
    </ligand>
</feature>
<evidence type="ECO:0000256" key="5">
    <source>
        <dbReference type="PROSITE-ProRule" id="PRU00354"/>
    </source>
</evidence>
<dbReference type="InterPro" id="IPR029063">
    <property type="entry name" value="SAM-dependent_MTases_sf"/>
</dbReference>
<evidence type="ECO:0000256" key="6">
    <source>
        <dbReference type="RuleBase" id="RU003836"/>
    </source>
</evidence>
<protein>
    <recommendedName>
        <fullName evidence="4">Polyamine aminopropyltransferase</fullName>
    </recommendedName>
    <alternativeName>
        <fullName evidence="4">Putrescine aminopropyltransferase</fullName>
        <shortName evidence="4">PAPT</shortName>
    </alternativeName>
    <alternativeName>
        <fullName evidence="4">Spermidine synthase</fullName>
        <shortName evidence="4">SPDS</shortName>
        <shortName evidence="4">SPDSY</shortName>
        <ecNumber evidence="4">2.5.1.16</ecNumber>
    </alternativeName>
</protein>
<reference evidence="9 10" key="2">
    <citation type="journal article" date="2011" name="Stand. Genomic Sci.">
        <title>Complete genome sequence of Truepera radiovictrix type strain (RQ-24).</title>
        <authorList>
            <person name="Ivanova N."/>
            <person name="Rohde C."/>
            <person name="Munk C."/>
            <person name="Nolan M."/>
            <person name="Lucas S."/>
            <person name="Del Rio T.G."/>
            <person name="Tice H."/>
            <person name="Deshpande S."/>
            <person name="Cheng J.F."/>
            <person name="Tapia R."/>
            <person name="Han C."/>
            <person name="Goodwin L."/>
            <person name="Pitluck S."/>
            <person name="Liolios K."/>
            <person name="Mavromatis K."/>
            <person name="Mikhailova N."/>
            <person name="Pati A."/>
            <person name="Chen A."/>
            <person name="Palaniappan K."/>
            <person name="Land M."/>
            <person name="Hauser L."/>
            <person name="Chang Y.J."/>
            <person name="Jeffries C.D."/>
            <person name="Brambilla E."/>
            <person name="Rohde M."/>
            <person name="Goker M."/>
            <person name="Tindall B.J."/>
            <person name="Woyke T."/>
            <person name="Bristow J."/>
            <person name="Eisen J.A."/>
            <person name="Markowitz V."/>
            <person name="Hugenholtz P."/>
            <person name="Kyrpides N.C."/>
            <person name="Klenk H.P."/>
            <person name="Lapidus A."/>
        </authorList>
    </citation>
    <scope>NUCLEOTIDE SEQUENCE [LARGE SCALE GENOMIC DNA]</scope>
    <source>
        <strain evidence="10">DSM 17093 / CIP 108686 / LMG 22925 / RQ-24</strain>
    </source>
</reference>
<keyword evidence="4 7" id="KW-0745">Spermidine biosynthesis</keyword>
<evidence type="ECO:0000256" key="3">
    <source>
        <dbReference type="ARBA" id="ARBA00023115"/>
    </source>
</evidence>
<dbReference type="PANTHER" id="PTHR11558:SF11">
    <property type="entry name" value="SPERMIDINE SYNTHASE"/>
    <property type="match status" value="1"/>
</dbReference>
<keyword evidence="10" id="KW-1185">Reference proteome</keyword>
<dbReference type="HOGENOM" id="CLU_048199_0_0_0"/>
<dbReference type="InterPro" id="IPR001045">
    <property type="entry name" value="Spermi_synthase"/>
</dbReference>
<organism evidence="9 10">
    <name type="scientific">Truepera radiovictrix (strain DSM 17093 / CIP 108686 / LMG 22925 / RQ-24)</name>
    <dbReference type="NCBI Taxonomy" id="649638"/>
    <lineage>
        <taxon>Bacteria</taxon>
        <taxon>Thermotogati</taxon>
        <taxon>Deinococcota</taxon>
        <taxon>Deinococci</taxon>
        <taxon>Trueperales</taxon>
        <taxon>Trueperaceae</taxon>
        <taxon>Truepera</taxon>
    </lineage>
</organism>
<comment type="caution">
    <text evidence="4">Lacks conserved residue(s) required for the propagation of feature annotation.</text>
</comment>
<evidence type="ECO:0000256" key="7">
    <source>
        <dbReference type="RuleBase" id="RU003837"/>
    </source>
</evidence>
<proteinExistence type="inferred from homology"/>
<dbReference type="InterPro" id="IPR030373">
    <property type="entry name" value="PABS_CS"/>
</dbReference>
<sequence length="291" mass="31891">MAAETASAAARHGLSHQEVWIGRTGLSFGVERVLFQERSPYQEVAVLQTDAFGRLLTLDGVVMLTEHDEFVYHEMIAHPALAARGDAKRVLIIGGGDGGTAREVLRHGSVETLDLVEIDGLVVEAAKRFFPHLSSSFADPRLKLHLADGVAFVRDAPPETYDLIIVDSTDPIGIAEGLFTRDFYTDCVAALHHRGLLVVQSESPFDPTQAHVVREVRRLFEALLPCARTYLACIPTYPLGLWSFTVGAKTPMTLEEPAAAPPFAHELRYYTPAVHRAAFALPAFVTHLLES</sequence>
<dbReference type="NCBIfam" id="TIGR00417">
    <property type="entry name" value="speE"/>
    <property type="match status" value="1"/>
</dbReference>
<feature type="binding site" evidence="4">
    <location>
        <begin position="148"/>
        <end position="149"/>
    </location>
    <ligand>
        <name>S-methyl-5'-thioadenosine</name>
        <dbReference type="ChEBI" id="CHEBI:17509"/>
    </ligand>
</feature>
<dbReference type="Pfam" id="PF17284">
    <property type="entry name" value="Spermine_synt_N"/>
    <property type="match status" value="1"/>
</dbReference>
<dbReference type="CDD" id="cd02440">
    <property type="entry name" value="AdoMet_MTases"/>
    <property type="match status" value="1"/>
</dbReference>
<feature type="binding site" evidence="4">
    <location>
        <position position="97"/>
    </location>
    <ligand>
        <name>spermidine</name>
        <dbReference type="ChEBI" id="CHEBI:57834"/>
    </ligand>
</feature>
<comment type="similarity">
    <text evidence="1 4 6">Belongs to the spermidine/spermine synthase family.</text>
</comment>
<name>D7CRQ1_TRURR</name>
<dbReference type="Gene3D" id="3.40.50.150">
    <property type="entry name" value="Vaccinia Virus protein VP39"/>
    <property type="match status" value="1"/>
</dbReference>
<comment type="catalytic activity">
    <reaction evidence="4 7">
        <text>S-adenosyl 3-(methylsulfanyl)propylamine + putrescine = S-methyl-5'-thioadenosine + spermidine + H(+)</text>
        <dbReference type="Rhea" id="RHEA:12721"/>
        <dbReference type="ChEBI" id="CHEBI:15378"/>
        <dbReference type="ChEBI" id="CHEBI:17509"/>
        <dbReference type="ChEBI" id="CHEBI:57443"/>
        <dbReference type="ChEBI" id="CHEBI:57834"/>
        <dbReference type="ChEBI" id="CHEBI:326268"/>
        <dbReference type="EC" id="2.5.1.16"/>
    </reaction>
</comment>
<comment type="pathway">
    <text evidence="4">Amine and polyamine biosynthesis; spermidine biosynthesis; spermidine from putrescine: step 1/1.</text>
</comment>
<dbReference type="KEGG" id="tra:Trad_0403"/>
<dbReference type="SUPFAM" id="SSF53335">
    <property type="entry name" value="S-adenosyl-L-methionine-dependent methyltransferases"/>
    <property type="match status" value="1"/>
</dbReference>
<dbReference type="RefSeq" id="WP_013176921.1">
    <property type="nucleotide sequence ID" value="NC_014221.1"/>
</dbReference>
<dbReference type="STRING" id="649638.Trad_0403"/>
<comment type="function">
    <text evidence="4">Catalyzes the irreversible transfer of a propylamine group from the amino donor S-adenosylmethioninamine (decarboxy-AdoMet) to putrescine (1,4-diaminobutane) to yield spermidine.</text>
</comment>
<gene>
    <name evidence="4" type="primary">speE</name>
    <name evidence="9" type="ordered locus">Trad_0403</name>
</gene>
<evidence type="ECO:0000256" key="4">
    <source>
        <dbReference type="HAMAP-Rule" id="MF_00198"/>
    </source>
</evidence>
<evidence type="ECO:0000256" key="2">
    <source>
        <dbReference type="ARBA" id="ARBA00022679"/>
    </source>
</evidence>
<keyword evidence="3 4" id="KW-0620">Polyamine biosynthesis</keyword>
<feature type="binding site" evidence="4">
    <location>
        <position position="42"/>
    </location>
    <ligand>
        <name>S-methyl-5'-thioadenosine</name>
        <dbReference type="ChEBI" id="CHEBI:17509"/>
    </ligand>
</feature>
<comment type="subunit">
    <text evidence="4">Homodimer or homotetramer.</text>
</comment>
<feature type="active site" description="Proton acceptor" evidence="4 5">
    <location>
        <position position="167"/>
    </location>
</feature>
<reference evidence="10" key="1">
    <citation type="submission" date="2010-05" db="EMBL/GenBank/DDBJ databases">
        <title>The complete genome of Truepera radiovictris DSM 17093.</title>
        <authorList>
            <consortium name="US DOE Joint Genome Institute (JGI-PGF)"/>
            <person name="Lucas S."/>
            <person name="Copeland A."/>
            <person name="Lapidus A."/>
            <person name="Glavina del Rio T."/>
            <person name="Dalin E."/>
            <person name="Tice H."/>
            <person name="Bruce D."/>
            <person name="Goodwin L."/>
            <person name="Pitluck S."/>
            <person name="Kyrpides N."/>
            <person name="Mavromatis K."/>
            <person name="Ovchinnikova G."/>
            <person name="Munk A.C."/>
            <person name="Detter J.C."/>
            <person name="Han C."/>
            <person name="Tapia R."/>
            <person name="Land M."/>
            <person name="Hauser L."/>
            <person name="Markowitz V."/>
            <person name="Cheng J.-F."/>
            <person name="Hugenholtz P."/>
            <person name="Woyke T."/>
            <person name="Wu D."/>
            <person name="Tindall B."/>
            <person name="Pomrenke H.G."/>
            <person name="Brambilla E."/>
            <person name="Klenk H.-P."/>
            <person name="Eisen J.A."/>
        </authorList>
    </citation>
    <scope>NUCLEOTIDE SEQUENCE [LARGE SCALE GENOMIC DNA]</scope>
    <source>
        <strain evidence="10">DSM 17093 / CIP 108686 / LMG 22925 / RQ-24</strain>
    </source>
</reference>
<dbReference type="InterPro" id="IPR030374">
    <property type="entry name" value="PABS"/>
</dbReference>
<dbReference type="EMBL" id="CP002049">
    <property type="protein sequence ID" value="ADI13541.1"/>
    <property type="molecule type" value="Genomic_DNA"/>
</dbReference>
<dbReference type="EC" id="2.5.1.16" evidence="4"/>
<dbReference type="GO" id="GO:0004766">
    <property type="term" value="F:spermidine synthase activity"/>
    <property type="evidence" value="ECO:0007669"/>
    <property type="project" value="UniProtKB-UniRule"/>
</dbReference>
<feature type="binding site" evidence="4">
    <location>
        <position position="117"/>
    </location>
    <ligand>
        <name>S-methyl-5'-thioadenosine</name>
        <dbReference type="ChEBI" id="CHEBI:17509"/>
    </ligand>
</feature>
<accession>D7CRQ1</accession>
<dbReference type="Gene3D" id="2.30.140.10">
    <property type="entry name" value="Spermidine synthase, tetramerisation domain"/>
    <property type="match status" value="1"/>
</dbReference>
<dbReference type="UniPathway" id="UPA00248">
    <property type="reaction ID" value="UER00314"/>
</dbReference>
<dbReference type="GO" id="GO:0005829">
    <property type="term" value="C:cytosol"/>
    <property type="evidence" value="ECO:0007669"/>
    <property type="project" value="TreeGrafter"/>
</dbReference>